<dbReference type="EMBL" id="JAVRRG010000030">
    <property type="protein sequence ID" value="KAK5095078.1"/>
    <property type="molecule type" value="Genomic_DNA"/>
</dbReference>
<dbReference type="PANTHER" id="PTHR43175">
    <property type="entry name" value="CARBONIC ANHYDRASE"/>
    <property type="match status" value="1"/>
</dbReference>
<keyword evidence="3" id="KW-0479">Metal-binding</keyword>
<comment type="catalytic activity">
    <reaction evidence="5">
        <text>hydrogencarbonate + H(+) = CO2 + H2O</text>
        <dbReference type="Rhea" id="RHEA:10748"/>
        <dbReference type="ChEBI" id="CHEBI:15377"/>
        <dbReference type="ChEBI" id="CHEBI:15378"/>
        <dbReference type="ChEBI" id="CHEBI:16526"/>
        <dbReference type="ChEBI" id="CHEBI:17544"/>
        <dbReference type="EC" id="4.2.1.1"/>
    </reaction>
</comment>
<sequence>MTTTIQQNLISGNEEYASAFNQGNLALPPAKQYLVLTCMDARIDPAAAFGIELGDAHVIRNAGALASDALRSIVISQQLLGTKEILLVKHTGCGMLTFQEADAEGMVRKNLGEDAHAELQSHNIGFGPFPDLEKAVKDDVALLQRSKLVADGVAISVVCGERAVGDYYQTVSRLILDSFQSSYVLV</sequence>
<dbReference type="Pfam" id="PF00484">
    <property type="entry name" value="Pro_CA"/>
    <property type="match status" value="1"/>
</dbReference>
<evidence type="ECO:0000313" key="7">
    <source>
        <dbReference type="Proteomes" id="UP001345013"/>
    </source>
</evidence>
<comment type="similarity">
    <text evidence="2 5">Belongs to the beta-class carbonic anhydrase family.</text>
</comment>
<protein>
    <recommendedName>
        <fullName evidence="5">Carbonic anhydrase</fullName>
        <ecNumber evidence="5">4.2.1.1</ecNumber>
    </recommendedName>
    <alternativeName>
        <fullName evidence="5">Carbonate dehydratase</fullName>
    </alternativeName>
</protein>
<keyword evidence="7" id="KW-1185">Reference proteome</keyword>
<proteinExistence type="inferred from homology"/>
<evidence type="ECO:0000313" key="6">
    <source>
        <dbReference type="EMBL" id="KAK5095078.1"/>
    </source>
</evidence>
<keyword evidence="5" id="KW-0456">Lyase</keyword>
<dbReference type="CDD" id="cd03379">
    <property type="entry name" value="beta_CA_cladeD"/>
    <property type="match status" value="1"/>
</dbReference>
<comment type="caution">
    <text evidence="6">The sequence shown here is derived from an EMBL/GenBank/DDBJ whole genome shotgun (WGS) entry which is preliminary data.</text>
</comment>
<gene>
    <name evidence="6" type="ORF">LTR24_003295</name>
</gene>
<dbReference type="Gene3D" id="3.40.1050.10">
    <property type="entry name" value="Carbonic anhydrase"/>
    <property type="match status" value="1"/>
</dbReference>
<dbReference type="SUPFAM" id="SSF53056">
    <property type="entry name" value="beta-carbonic anhydrase, cab"/>
    <property type="match status" value="1"/>
</dbReference>
<keyword evidence="4 5" id="KW-0862">Zinc</keyword>
<organism evidence="6 7">
    <name type="scientific">Lithohypha guttulata</name>
    <dbReference type="NCBI Taxonomy" id="1690604"/>
    <lineage>
        <taxon>Eukaryota</taxon>
        <taxon>Fungi</taxon>
        <taxon>Dikarya</taxon>
        <taxon>Ascomycota</taxon>
        <taxon>Pezizomycotina</taxon>
        <taxon>Eurotiomycetes</taxon>
        <taxon>Chaetothyriomycetidae</taxon>
        <taxon>Chaetothyriales</taxon>
        <taxon>Trichomeriaceae</taxon>
        <taxon>Lithohypha</taxon>
    </lineage>
</organism>
<reference evidence="6 7" key="1">
    <citation type="submission" date="2023-08" db="EMBL/GenBank/DDBJ databases">
        <title>Black Yeasts Isolated from many extreme environments.</title>
        <authorList>
            <person name="Coleine C."/>
            <person name="Stajich J.E."/>
            <person name="Selbmann L."/>
        </authorList>
    </citation>
    <scope>NUCLEOTIDE SEQUENCE [LARGE SCALE GENOMIC DNA]</scope>
    <source>
        <strain evidence="6 7">CCFEE 5885</strain>
    </source>
</reference>
<name>A0ABR0KFR7_9EURO</name>
<dbReference type="SMART" id="SM00947">
    <property type="entry name" value="Pro_CA"/>
    <property type="match status" value="1"/>
</dbReference>
<dbReference type="PANTHER" id="PTHR43175:SF3">
    <property type="entry name" value="CARBON DISULFIDE HYDROLASE"/>
    <property type="match status" value="1"/>
</dbReference>
<accession>A0ABR0KFR7</accession>
<dbReference type="Proteomes" id="UP001345013">
    <property type="component" value="Unassembled WGS sequence"/>
</dbReference>
<dbReference type="InterPro" id="IPR001765">
    <property type="entry name" value="Carbonic_anhydrase"/>
</dbReference>
<evidence type="ECO:0000256" key="3">
    <source>
        <dbReference type="ARBA" id="ARBA00022723"/>
    </source>
</evidence>
<evidence type="ECO:0000256" key="4">
    <source>
        <dbReference type="ARBA" id="ARBA00022833"/>
    </source>
</evidence>
<dbReference type="EC" id="4.2.1.1" evidence="5"/>
<dbReference type="InterPro" id="IPR036874">
    <property type="entry name" value="Carbonic_anhydrase_sf"/>
</dbReference>
<evidence type="ECO:0000256" key="5">
    <source>
        <dbReference type="RuleBase" id="RU003956"/>
    </source>
</evidence>
<evidence type="ECO:0000256" key="2">
    <source>
        <dbReference type="ARBA" id="ARBA00006217"/>
    </source>
</evidence>
<comment type="function">
    <text evidence="5">Reversible hydration of carbon dioxide.</text>
</comment>
<evidence type="ECO:0000256" key="1">
    <source>
        <dbReference type="ARBA" id="ARBA00001947"/>
    </source>
</evidence>
<comment type="cofactor">
    <cofactor evidence="1">
        <name>Zn(2+)</name>
        <dbReference type="ChEBI" id="CHEBI:29105"/>
    </cofactor>
</comment>